<name>A0A0L0FQZ4_9EUKA</name>
<keyword evidence="6" id="KW-1185">Reference proteome</keyword>
<evidence type="ECO:0000313" key="5">
    <source>
        <dbReference type="EMBL" id="KNC78966.1"/>
    </source>
</evidence>
<dbReference type="SUPFAM" id="SSF57889">
    <property type="entry name" value="Cysteine-rich domain"/>
    <property type="match status" value="1"/>
</dbReference>
<evidence type="ECO:0000256" key="3">
    <source>
        <dbReference type="SAM" id="MobiDB-lite"/>
    </source>
</evidence>
<dbReference type="AlphaFoldDB" id="A0A0L0FQZ4"/>
<evidence type="ECO:0000259" key="4">
    <source>
        <dbReference type="PROSITE" id="PS50081"/>
    </source>
</evidence>
<protein>
    <recommendedName>
        <fullName evidence="4">Phorbol-ester/DAG-type domain-containing protein</fullName>
    </recommendedName>
</protein>
<dbReference type="InterPro" id="IPR046349">
    <property type="entry name" value="C1-like_sf"/>
</dbReference>
<accession>A0A0L0FQZ4</accession>
<sequence length="160" mass="18296">MQRKTNPERRQRTRTNSKRGTMDKLNMSSDDVEQLRQAFLLQSASSLSESDAMIPRMSFCIPHRFQISPAKFFSHSTCGHCAKKPNYKQKAWKCTECAMVAHDECKSHILPKCGLRDLDLGVNVQTNDSLKLSMVEAATRQGRYIPFIVEALLMKMTRRA</sequence>
<keyword evidence="2" id="KW-0862">Zinc</keyword>
<proteinExistence type="predicted"/>
<evidence type="ECO:0000256" key="2">
    <source>
        <dbReference type="ARBA" id="ARBA00022833"/>
    </source>
</evidence>
<dbReference type="GeneID" id="25909124"/>
<organism evidence="5 6">
    <name type="scientific">Sphaeroforma arctica JP610</name>
    <dbReference type="NCBI Taxonomy" id="667725"/>
    <lineage>
        <taxon>Eukaryota</taxon>
        <taxon>Ichthyosporea</taxon>
        <taxon>Ichthyophonida</taxon>
        <taxon>Sphaeroforma</taxon>
    </lineage>
</organism>
<dbReference type="EMBL" id="KQ242388">
    <property type="protein sequence ID" value="KNC78966.1"/>
    <property type="molecule type" value="Genomic_DNA"/>
</dbReference>
<feature type="region of interest" description="Disordered" evidence="3">
    <location>
        <begin position="1"/>
        <end position="24"/>
    </location>
</feature>
<dbReference type="GO" id="GO:0046872">
    <property type="term" value="F:metal ion binding"/>
    <property type="evidence" value="ECO:0007669"/>
    <property type="project" value="UniProtKB-KW"/>
</dbReference>
<dbReference type="PROSITE" id="PS50081">
    <property type="entry name" value="ZF_DAG_PE_2"/>
    <property type="match status" value="1"/>
</dbReference>
<feature type="domain" description="Phorbol-ester/DAG-type" evidence="4">
    <location>
        <begin position="62"/>
        <end position="113"/>
    </location>
</feature>
<dbReference type="Gene3D" id="3.30.60.20">
    <property type="match status" value="1"/>
</dbReference>
<keyword evidence="1" id="KW-0479">Metal-binding</keyword>
<evidence type="ECO:0000313" key="6">
    <source>
        <dbReference type="Proteomes" id="UP000054560"/>
    </source>
</evidence>
<dbReference type="SMART" id="SM00109">
    <property type="entry name" value="C1"/>
    <property type="match status" value="1"/>
</dbReference>
<dbReference type="RefSeq" id="XP_014152868.1">
    <property type="nucleotide sequence ID" value="XM_014297393.1"/>
</dbReference>
<reference evidence="5 6" key="1">
    <citation type="submission" date="2011-02" db="EMBL/GenBank/DDBJ databases">
        <title>The Genome Sequence of Sphaeroforma arctica JP610.</title>
        <authorList>
            <consortium name="The Broad Institute Genome Sequencing Platform"/>
            <person name="Russ C."/>
            <person name="Cuomo C."/>
            <person name="Young S.K."/>
            <person name="Zeng Q."/>
            <person name="Gargeya S."/>
            <person name="Alvarado L."/>
            <person name="Berlin A."/>
            <person name="Chapman S.B."/>
            <person name="Chen Z."/>
            <person name="Freedman E."/>
            <person name="Gellesch M."/>
            <person name="Goldberg J."/>
            <person name="Griggs A."/>
            <person name="Gujja S."/>
            <person name="Heilman E."/>
            <person name="Heiman D."/>
            <person name="Howarth C."/>
            <person name="Mehta T."/>
            <person name="Neiman D."/>
            <person name="Pearson M."/>
            <person name="Roberts A."/>
            <person name="Saif S."/>
            <person name="Shea T."/>
            <person name="Shenoy N."/>
            <person name="Sisk P."/>
            <person name="Stolte C."/>
            <person name="Sykes S."/>
            <person name="White J."/>
            <person name="Yandava C."/>
            <person name="Burger G."/>
            <person name="Gray M.W."/>
            <person name="Holland P.W.H."/>
            <person name="King N."/>
            <person name="Lang F.B.F."/>
            <person name="Roger A.J."/>
            <person name="Ruiz-Trillo I."/>
            <person name="Haas B."/>
            <person name="Nusbaum C."/>
            <person name="Birren B."/>
        </authorList>
    </citation>
    <scope>NUCLEOTIDE SEQUENCE [LARGE SCALE GENOMIC DNA]</scope>
    <source>
        <strain evidence="5 6">JP610</strain>
    </source>
</reference>
<gene>
    <name evidence="5" type="ORF">SARC_08620</name>
</gene>
<feature type="compositionally biased region" description="Basic and acidic residues" evidence="3">
    <location>
        <begin position="1"/>
        <end position="10"/>
    </location>
</feature>
<dbReference type="Proteomes" id="UP000054560">
    <property type="component" value="Unassembled WGS sequence"/>
</dbReference>
<evidence type="ECO:0000256" key="1">
    <source>
        <dbReference type="ARBA" id="ARBA00022723"/>
    </source>
</evidence>
<dbReference type="InterPro" id="IPR002219">
    <property type="entry name" value="PKC_DAG/PE"/>
</dbReference>